<proteinExistence type="predicted"/>
<feature type="compositionally biased region" description="Low complexity" evidence="1">
    <location>
        <begin position="185"/>
        <end position="195"/>
    </location>
</feature>
<name>A0AAV9ZQE7_9AGAR</name>
<evidence type="ECO:0000313" key="3">
    <source>
        <dbReference type="Proteomes" id="UP001362999"/>
    </source>
</evidence>
<dbReference type="AlphaFoldDB" id="A0AAV9ZQE7"/>
<keyword evidence="3" id="KW-1185">Reference proteome</keyword>
<comment type="caution">
    <text evidence="2">The sequence shown here is derived from an EMBL/GenBank/DDBJ whole genome shotgun (WGS) entry which is preliminary data.</text>
</comment>
<protein>
    <submittedName>
        <fullName evidence="2">Uncharacterized protein</fullName>
    </submittedName>
</protein>
<feature type="region of interest" description="Disordered" evidence="1">
    <location>
        <begin position="176"/>
        <end position="200"/>
    </location>
</feature>
<evidence type="ECO:0000313" key="2">
    <source>
        <dbReference type="EMBL" id="KAK6988709.1"/>
    </source>
</evidence>
<accession>A0AAV9ZQE7</accession>
<dbReference type="EMBL" id="JAWWNJ010000121">
    <property type="protein sequence ID" value="KAK6988709.1"/>
    <property type="molecule type" value="Genomic_DNA"/>
</dbReference>
<evidence type="ECO:0000256" key="1">
    <source>
        <dbReference type="SAM" id="MobiDB-lite"/>
    </source>
</evidence>
<sequence>MFRVWNCGTEGRVPSIPPLVCDDVVRFSAFCYASMFSTLFSFIFGCCLRAHIEDDFNVEAHSKVIPEETSRLLPSQPPSPAIIDRQSVEDKLGEIVRAKKGKMVNVAARSPFKFNQISGPSVSASLESISYPTPDLSVPRNIVNGPPVLTFTPAYSPPGSLRTRYSDSLYSLSRSSRSLHRVSSHSRTTQRSSSSPNLYVKPSDLTPSFVSVSNIHGTHSVSRDLFHRGHTIHFHRRHSPRPLHSEPPMHLHCHGMMFKLRCTAANNNNYSLHHILSNINSTIIQPTSLCCINAPSEL</sequence>
<gene>
    <name evidence="2" type="ORF">R3P38DRAFT_276955</name>
</gene>
<organism evidence="2 3">
    <name type="scientific">Favolaschia claudopus</name>
    <dbReference type="NCBI Taxonomy" id="2862362"/>
    <lineage>
        <taxon>Eukaryota</taxon>
        <taxon>Fungi</taxon>
        <taxon>Dikarya</taxon>
        <taxon>Basidiomycota</taxon>
        <taxon>Agaricomycotina</taxon>
        <taxon>Agaricomycetes</taxon>
        <taxon>Agaricomycetidae</taxon>
        <taxon>Agaricales</taxon>
        <taxon>Marasmiineae</taxon>
        <taxon>Mycenaceae</taxon>
        <taxon>Favolaschia</taxon>
    </lineage>
</organism>
<reference evidence="2 3" key="1">
    <citation type="journal article" date="2024" name="J Genomics">
        <title>Draft genome sequencing and assembly of Favolaschia claudopus CIRM-BRFM 2984 isolated from oak limbs.</title>
        <authorList>
            <person name="Navarro D."/>
            <person name="Drula E."/>
            <person name="Chaduli D."/>
            <person name="Cazenave R."/>
            <person name="Ahrendt S."/>
            <person name="Wang J."/>
            <person name="Lipzen A."/>
            <person name="Daum C."/>
            <person name="Barry K."/>
            <person name="Grigoriev I.V."/>
            <person name="Favel A."/>
            <person name="Rosso M.N."/>
            <person name="Martin F."/>
        </authorList>
    </citation>
    <scope>NUCLEOTIDE SEQUENCE [LARGE SCALE GENOMIC DNA]</scope>
    <source>
        <strain evidence="2 3">CIRM-BRFM 2984</strain>
    </source>
</reference>
<dbReference type="Proteomes" id="UP001362999">
    <property type="component" value="Unassembled WGS sequence"/>
</dbReference>